<accession>A0A4R0GRX3</accession>
<name>A0A4R0GRX3_9ACTN</name>
<reference evidence="3 4" key="1">
    <citation type="submission" date="2019-02" db="EMBL/GenBank/DDBJ databases">
        <title>Jishengella sp. nov., isolated from a root of Zingiber montanum.</title>
        <authorList>
            <person name="Kuncharoen N."/>
            <person name="Kudo T."/>
            <person name="Masahiro Y."/>
            <person name="Ohkuma M."/>
            <person name="Tanasupawat S."/>
        </authorList>
    </citation>
    <scope>NUCLEOTIDE SEQUENCE [LARGE SCALE GENOMIC DNA]</scope>
    <source>
        <strain evidence="3 4">PLAI 1-1</strain>
    </source>
</reference>
<dbReference type="EMBL" id="SJJR01000002">
    <property type="protein sequence ID" value="TCB99737.1"/>
    <property type="molecule type" value="Genomic_DNA"/>
</dbReference>
<feature type="domain" description="DUF5753" evidence="2">
    <location>
        <begin position="20"/>
        <end position="69"/>
    </location>
</feature>
<protein>
    <recommendedName>
        <fullName evidence="2">DUF5753 domain-containing protein</fullName>
    </recommendedName>
</protein>
<dbReference type="AlphaFoldDB" id="A0A4R0GRX3"/>
<dbReference type="OrthoDB" id="3422637at2"/>
<organism evidence="3 4">
    <name type="scientific">Micromonospora zingiberis</name>
    <dbReference type="NCBI Taxonomy" id="2053011"/>
    <lineage>
        <taxon>Bacteria</taxon>
        <taxon>Bacillati</taxon>
        <taxon>Actinomycetota</taxon>
        <taxon>Actinomycetes</taxon>
        <taxon>Micromonosporales</taxon>
        <taxon>Micromonosporaceae</taxon>
        <taxon>Micromonospora</taxon>
    </lineage>
</organism>
<dbReference type="InterPro" id="IPR043917">
    <property type="entry name" value="DUF5753"/>
</dbReference>
<evidence type="ECO:0000313" key="4">
    <source>
        <dbReference type="Proteomes" id="UP000292274"/>
    </source>
</evidence>
<keyword evidence="4" id="KW-1185">Reference proteome</keyword>
<feature type="region of interest" description="Disordered" evidence="1">
    <location>
        <begin position="1"/>
        <end position="21"/>
    </location>
</feature>
<evidence type="ECO:0000256" key="1">
    <source>
        <dbReference type="SAM" id="MobiDB-lite"/>
    </source>
</evidence>
<sequence length="75" mass="8106">MICERDPAVAGISSPASAGPDHRTAAYLDTQLQGQVVSEPADLTDILAAWENVRGEAMSHRQSIDLVREVAETWT</sequence>
<dbReference type="Proteomes" id="UP000292274">
    <property type="component" value="Unassembled WGS sequence"/>
</dbReference>
<comment type="caution">
    <text evidence="3">The sequence shown here is derived from an EMBL/GenBank/DDBJ whole genome shotgun (WGS) entry which is preliminary data.</text>
</comment>
<evidence type="ECO:0000259" key="2">
    <source>
        <dbReference type="Pfam" id="PF19054"/>
    </source>
</evidence>
<gene>
    <name evidence="3" type="ORF">E0H26_04095</name>
</gene>
<dbReference type="Pfam" id="PF19054">
    <property type="entry name" value="DUF5753"/>
    <property type="match status" value="1"/>
</dbReference>
<evidence type="ECO:0000313" key="3">
    <source>
        <dbReference type="EMBL" id="TCB99737.1"/>
    </source>
</evidence>
<proteinExistence type="predicted"/>